<organism evidence="2 3">
    <name type="scientific">Heligmosomoides polygyrus</name>
    <name type="common">Parasitic roundworm</name>
    <dbReference type="NCBI Taxonomy" id="6339"/>
    <lineage>
        <taxon>Eukaryota</taxon>
        <taxon>Metazoa</taxon>
        <taxon>Ecdysozoa</taxon>
        <taxon>Nematoda</taxon>
        <taxon>Chromadorea</taxon>
        <taxon>Rhabditida</taxon>
        <taxon>Rhabditina</taxon>
        <taxon>Rhabditomorpha</taxon>
        <taxon>Strongyloidea</taxon>
        <taxon>Heligmosomidae</taxon>
        <taxon>Heligmosomoides</taxon>
    </lineage>
</organism>
<name>A0A183FCS4_HELPZ</name>
<sequence length="141" mass="16088">MQAVQVRCEGDLEEVAERVIWPLKRGIEPGVYAIKGQRTEVPVFNDSDEPVLLKEGENVGYWGTDKWHDRWEDINPFLMETKESPKGNERVDKLCELLERNAEGGALEPKVRGLVERYAQAFAVADNELSQTDLVEMKIET</sequence>
<dbReference type="Proteomes" id="UP000050761">
    <property type="component" value="Unassembled WGS sequence"/>
</dbReference>
<dbReference type="OrthoDB" id="5865526at2759"/>
<accession>A0A183FCS4</accession>
<keyword evidence="2" id="KW-1185">Reference proteome</keyword>
<accession>A0A3P7W0G8</accession>
<dbReference type="EMBL" id="UZAH01021802">
    <property type="protein sequence ID" value="VDO54210.1"/>
    <property type="molecule type" value="Genomic_DNA"/>
</dbReference>
<dbReference type="WBParaSite" id="HPBE_0000396601-mRNA-1">
    <property type="protein sequence ID" value="HPBE_0000396601-mRNA-1"/>
    <property type="gene ID" value="HPBE_0000396601"/>
</dbReference>
<protein>
    <submittedName>
        <fullName evidence="3">DUF5110 domain-containing protein</fullName>
    </submittedName>
</protein>
<evidence type="ECO:0000313" key="2">
    <source>
        <dbReference type="Proteomes" id="UP000050761"/>
    </source>
</evidence>
<evidence type="ECO:0000313" key="1">
    <source>
        <dbReference type="EMBL" id="VDO54210.1"/>
    </source>
</evidence>
<reference evidence="3" key="2">
    <citation type="submission" date="2019-09" db="UniProtKB">
        <authorList>
            <consortium name="WormBaseParasite"/>
        </authorList>
    </citation>
    <scope>IDENTIFICATION</scope>
</reference>
<reference evidence="1 2" key="1">
    <citation type="submission" date="2018-11" db="EMBL/GenBank/DDBJ databases">
        <authorList>
            <consortium name="Pathogen Informatics"/>
        </authorList>
    </citation>
    <scope>NUCLEOTIDE SEQUENCE [LARGE SCALE GENOMIC DNA]</scope>
</reference>
<evidence type="ECO:0000313" key="3">
    <source>
        <dbReference type="WBParaSite" id="HPBE_0000396601-mRNA-1"/>
    </source>
</evidence>
<gene>
    <name evidence="1" type="ORF">HPBE_LOCUS3967</name>
</gene>
<proteinExistence type="predicted"/>
<dbReference type="AlphaFoldDB" id="A0A183FCS4"/>